<dbReference type="Proteomes" id="UP000053558">
    <property type="component" value="Unassembled WGS sequence"/>
</dbReference>
<evidence type="ECO:0000313" key="2">
    <source>
        <dbReference type="Proteomes" id="UP000053558"/>
    </source>
</evidence>
<dbReference type="KEGG" id="cput:CONPUDRAFT_145742"/>
<protein>
    <recommendedName>
        <fullName evidence="3">F-box domain-containing protein</fullName>
    </recommendedName>
</protein>
<evidence type="ECO:0000313" key="1">
    <source>
        <dbReference type="EMBL" id="EIW78563.1"/>
    </source>
</evidence>
<name>A0A5M3MHI0_CONPW</name>
<gene>
    <name evidence="1" type="ORF">CONPUDRAFT_145742</name>
</gene>
<evidence type="ECO:0008006" key="3">
    <source>
        <dbReference type="Google" id="ProtNLM"/>
    </source>
</evidence>
<dbReference type="GeneID" id="19202100"/>
<proteinExistence type="predicted"/>
<dbReference type="OrthoDB" id="2794631at2759"/>
<sequence length="589" mass="64982">MRSTTRFVTRLWTRRNRAITGTSSSSQPMLSTHRALSINEVIFNIATYVEAKKDIASLARVSRALSEPALDVLWSNLDSFIPLLQCLPSNLVGGIVEDNTLFLSLERPFTTADWQTLVKYARRVVSLTWTSKSFKGFSIRLDGQRVELTSITIDGALFTVLSVPPVSRLFPRLCRLTWKKRSGQGTYSLFRAMLSPSVTHLDMSSFAFSISDQEALSLVAILGDLCPSMQHFKWTGAPLLPRSLPSNYTDQAFSSVACAWKRLTSLSCPALHQTALLQLSSSSYLRDITCTLAHSSPETRTLAINRPAFPALTALALSSPPRASLAIIAKFISKIAISPSSLDFSADTTTELALTELLTAVTEHCNKDTLTSLRVSENYDRSSVIEGGLALSYATLGPLSRFRNLTRLEIDTHRNILLDDNALLEMAGSFPDLKMLHFNSGYAWRTRSQVTLVGIRQLIARLASIETLALAVDAETQPLTMSAVAEANRALAVQSARATSTLTSLNLLDSRIDLNSTLVVAAFLSDFLPNTDTSLSWNTKHSEFGDADEQGQRWTDVWAAMDVIWQVREQEKAKWTNNRQLCDGFSGNV</sequence>
<accession>A0A5M3MHI0</accession>
<keyword evidence="2" id="KW-1185">Reference proteome</keyword>
<dbReference type="AlphaFoldDB" id="A0A5M3MHI0"/>
<reference evidence="2" key="1">
    <citation type="journal article" date="2012" name="Science">
        <title>The Paleozoic origin of enzymatic lignin decomposition reconstructed from 31 fungal genomes.</title>
        <authorList>
            <person name="Floudas D."/>
            <person name="Binder M."/>
            <person name="Riley R."/>
            <person name="Barry K."/>
            <person name="Blanchette R.A."/>
            <person name="Henrissat B."/>
            <person name="Martinez A.T."/>
            <person name="Otillar R."/>
            <person name="Spatafora J.W."/>
            <person name="Yadav J.S."/>
            <person name="Aerts A."/>
            <person name="Benoit I."/>
            <person name="Boyd A."/>
            <person name="Carlson A."/>
            <person name="Copeland A."/>
            <person name="Coutinho P.M."/>
            <person name="de Vries R.P."/>
            <person name="Ferreira P."/>
            <person name="Findley K."/>
            <person name="Foster B."/>
            <person name="Gaskell J."/>
            <person name="Glotzer D."/>
            <person name="Gorecki P."/>
            <person name="Heitman J."/>
            <person name="Hesse C."/>
            <person name="Hori C."/>
            <person name="Igarashi K."/>
            <person name="Jurgens J.A."/>
            <person name="Kallen N."/>
            <person name="Kersten P."/>
            <person name="Kohler A."/>
            <person name="Kuees U."/>
            <person name="Kumar T.K.A."/>
            <person name="Kuo A."/>
            <person name="LaButti K."/>
            <person name="Larrondo L.F."/>
            <person name="Lindquist E."/>
            <person name="Ling A."/>
            <person name="Lombard V."/>
            <person name="Lucas S."/>
            <person name="Lundell T."/>
            <person name="Martin R."/>
            <person name="McLaughlin D.J."/>
            <person name="Morgenstern I."/>
            <person name="Morin E."/>
            <person name="Murat C."/>
            <person name="Nagy L.G."/>
            <person name="Nolan M."/>
            <person name="Ohm R.A."/>
            <person name="Patyshakuliyeva A."/>
            <person name="Rokas A."/>
            <person name="Ruiz-Duenas F.J."/>
            <person name="Sabat G."/>
            <person name="Salamov A."/>
            <person name="Samejima M."/>
            <person name="Schmutz J."/>
            <person name="Slot J.C."/>
            <person name="St John F."/>
            <person name="Stenlid J."/>
            <person name="Sun H."/>
            <person name="Sun S."/>
            <person name="Syed K."/>
            <person name="Tsang A."/>
            <person name="Wiebenga A."/>
            <person name="Young D."/>
            <person name="Pisabarro A."/>
            <person name="Eastwood D.C."/>
            <person name="Martin F."/>
            <person name="Cullen D."/>
            <person name="Grigoriev I.V."/>
            <person name="Hibbett D.S."/>
        </authorList>
    </citation>
    <scope>NUCLEOTIDE SEQUENCE [LARGE SCALE GENOMIC DNA]</scope>
    <source>
        <strain evidence="2">RWD-64-598 SS2</strain>
    </source>
</reference>
<organism evidence="1 2">
    <name type="scientific">Coniophora puteana (strain RWD-64-598)</name>
    <name type="common">Brown rot fungus</name>
    <dbReference type="NCBI Taxonomy" id="741705"/>
    <lineage>
        <taxon>Eukaryota</taxon>
        <taxon>Fungi</taxon>
        <taxon>Dikarya</taxon>
        <taxon>Basidiomycota</taxon>
        <taxon>Agaricomycotina</taxon>
        <taxon>Agaricomycetes</taxon>
        <taxon>Agaricomycetidae</taxon>
        <taxon>Boletales</taxon>
        <taxon>Coniophorineae</taxon>
        <taxon>Coniophoraceae</taxon>
        <taxon>Coniophora</taxon>
    </lineage>
</organism>
<comment type="caution">
    <text evidence="1">The sequence shown here is derived from an EMBL/GenBank/DDBJ whole genome shotgun (WGS) entry which is preliminary data.</text>
</comment>
<dbReference type="RefSeq" id="XP_007771576.1">
    <property type="nucleotide sequence ID" value="XM_007773386.1"/>
</dbReference>
<dbReference type="EMBL" id="JH711582">
    <property type="protein sequence ID" value="EIW78563.1"/>
    <property type="molecule type" value="Genomic_DNA"/>
</dbReference>
<dbReference type="OMA" id="HLEWHET"/>